<name>A0A6J6YMC7_9ZZZZ</name>
<protein>
    <submittedName>
        <fullName evidence="1">Unannotated protein</fullName>
    </submittedName>
</protein>
<dbReference type="EMBL" id="CAFAAH010000259">
    <property type="protein sequence ID" value="CAB4808508.1"/>
    <property type="molecule type" value="Genomic_DNA"/>
</dbReference>
<gene>
    <name evidence="1" type="ORF">UFOPK2996_01473</name>
</gene>
<organism evidence="1">
    <name type="scientific">freshwater metagenome</name>
    <dbReference type="NCBI Taxonomy" id="449393"/>
    <lineage>
        <taxon>unclassified sequences</taxon>
        <taxon>metagenomes</taxon>
        <taxon>ecological metagenomes</taxon>
    </lineage>
</organism>
<accession>A0A6J6YMC7</accession>
<sequence length="85" mass="9098">MEASATHYLNVEVALPKYAACCLPHGSEGLWHQIVEVLAICKALLVDRSEAEELIVAASLHLRLEGCNKGDDGPNQLEFAAIAGI</sequence>
<reference evidence="1" key="1">
    <citation type="submission" date="2020-05" db="EMBL/GenBank/DDBJ databases">
        <authorList>
            <person name="Chiriac C."/>
            <person name="Salcher M."/>
            <person name="Ghai R."/>
            <person name="Kavagutti S V."/>
        </authorList>
    </citation>
    <scope>NUCLEOTIDE SEQUENCE</scope>
</reference>
<dbReference type="AlphaFoldDB" id="A0A6J6YMC7"/>
<proteinExistence type="predicted"/>
<evidence type="ECO:0000313" key="1">
    <source>
        <dbReference type="EMBL" id="CAB4808508.1"/>
    </source>
</evidence>